<evidence type="ECO:0000313" key="10">
    <source>
        <dbReference type="Proteomes" id="UP000000292"/>
    </source>
</evidence>
<keyword evidence="2 7" id="KW-0813">Transport</keyword>
<organism evidence="9 10">
    <name type="scientific">Alicyclobacillus acidocaldarius (strain Tc-4-1)</name>
    <name type="common">Bacillus acidocaldarius</name>
    <dbReference type="NCBI Taxonomy" id="1048834"/>
    <lineage>
        <taxon>Bacteria</taxon>
        <taxon>Bacillati</taxon>
        <taxon>Bacillota</taxon>
        <taxon>Bacilli</taxon>
        <taxon>Bacillales</taxon>
        <taxon>Alicyclobacillaceae</taxon>
        <taxon>Alicyclobacillus</taxon>
    </lineage>
</organism>
<dbReference type="HOGENOM" id="CLU_016047_1_1_9"/>
<gene>
    <name evidence="9" type="ordered locus">TC41_2749</name>
</gene>
<evidence type="ECO:0000256" key="4">
    <source>
        <dbReference type="ARBA" id="ARBA00022692"/>
    </source>
</evidence>
<dbReference type="PANTHER" id="PTHR43744">
    <property type="entry name" value="ABC TRANSPORTER PERMEASE PROTEIN MG189-RELATED-RELATED"/>
    <property type="match status" value="1"/>
</dbReference>
<dbReference type="Pfam" id="PF00528">
    <property type="entry name" value="BPD_transp_1"/>
    <property type="match status" value="1"/>
</dbReference>
<dbReference type="InterPro" id="IPR000515">
    <property type="entry name" value="MetI-like"/>
</dbReference>
<dbReference type="GO" id="GO:0055085">
    <property type="term" value="P:transmembrane transport"/>
    <property type="evidence" value="ECO:0007669"/>
    <property type="project" value="InterPro"/>
</dbReference>
<feature type="transmembrane region" description="Helical" evidence="7">
    <location>
        <begin position="186"/>
        <end position="209"/>
    </location>
</feature>
<protein>
    <submittedName>
        <fullName evidence="9">Binding-protein-dependent transport systems inner membrane component</fullName>
    </submittedName>
</protein>
<reference evidence="10" key="2">
    <citation type="submission" date="2011-06" db="EMBL/GenBank/DDBJ databases">
        <title>The complete genome sequence of Alicyclobacillus acidocaldarius sp. Tc-4-1.</title>
        <authorList>
            <person name="Chen Y."/>
            <person name="He Y."/>
            <person name="Dong Z."/>
            <person name="Hu S."/>
        </authorList>
    </citation>
    <scope>NUCLEOTIDE SEQUENCE [LARGE SCALE GENOMIC DNA]</scope>
    <source>
        <strain evidence="10">Tc-4-1</strain>
    </source>
</reference>
<dbReference type="SUPFAM" id="SSF161098">
    <property type="entry name" value="MetI-like"/>
    <property type="match status" value="1"/>
</dbReference>
<reference evidence="9 10" key="1">
    <citation type="journal article" date="2011" name="J. Bacteriol.">
        <title>Complete Genome Sequence of Alicyclobacillus acidocaldarius Strain Tc-4-1.</title>
        <authorList>
            <person name="Chen Y."/>
            <person name="He Y."/>
            <person name="Zhang B."/>
            <person name="Yang J."/>
            <person name="Li W."/>
            <person name="Dong Z."/>
            <person name="Hu S."/>
        </authorList>
    </citation>
    <scope>NUCLEOTIDE SEQUENCE [LARGE SCALE GENOMIC DNA]</scope>
    <source>
        <strain evidence="9 10">Tc-4-1</strain>
    </source>
</reference>
<dbReference type="RefSeq" id="WP_014465471.1">
    <property type="nucleotide sequence ID" value="NC_017167.1"/>
</dbReference>
<dbReference type="PROSITE" id="PS50928">
    <property type="entry name" value="ABC_TM1"/>
    <property type="match status" value="1"/>
</dbReference>
<feature type="transmembrane region" description="Helical" evidence="7">
    <location>
        <begin position="74"/>
        <end position="98"/>
    </location>
</feature>
<evidence type="ECO:0000256" key="6">
    <source>
        <dbReference type="ARBA" id="ARBA00023136"/>
    </source>
</evidence>
<dbReference type="Proteomes" id="UP000000292">
    <property type="component" value="Chromosome"/>
</dbReference>
<dbReference type="eggNOG" id="COG0395">
    <property type="taxonomic scope" value="Bacteria"/>
</dbReference>
<evidence type="ECO:0000256" key="5">
    <source>
        <dbReference type="ARBA" id="ARBA00022989"/>
    </source>
</evidence>
<dbReference type="InterPro" id="IPR035906">
    <property type="entry name" value="MetI-like_sf"/>
</dbReference>
<keyword evidence="4 7" id="KW-0812">Transmembrane</keyword>
<evidence type="ECO:0000313" key="9">
    <source>
        <dbReference type="EMBL" id="AEJ44643.1"/>
    </source>
</evidence>
<dbReference type="EMBL" id="CP002902">
    <property type="protein sequence ID" value="AEJ44643.1"/>
    <property type="molecule type" value="Genomic_DNA"/>
</dbReference>
<feature type="transmembrane region" description="Helical" evidence="7">
    <location>
        <begin position="143"/>
        <end position="165"/>
    </location>
</feature>
<dbReference type="GO" id="GO:0005886">
    <property type="term" value="C:plasma membrane"/>
    <property type="evidence" value="ECO:0007669"/>
    <property type="project" value="UniProtKB-SubCell"/>
</dbReference>
<dbReference type="Gene3D" id="1.10.3720.10">
    <property type="entry name" value="MetI-like"/>
    <property type="match status" value="1"/>
</dbReference>
<evidence type="ECO:0000256" key="2">
    <source>
        <dbReference type="ARBA" id="ARBA00022448"/>
    </source>
</evidence>
<dbReference type="PATRIC" id="fig|1048834.4.peg.2608"/>
<comment type="subcellular location">
    <subcellularLocation>
        <location evidence="1 7">Cell membrane</location>
        <topology evidence="1 7">Multi-pass membrane protein</topology>
    </subcellularLocation>
</comment>
<keyword evidence="6 7" id="KW-0472">Membrane</keyword>
<evidence type="ECO:0000256" key="1">
    <source>
        <dbReference type="ARBA" id="ARBA00004651"/>
    </source>
</evidence>
<name>F8IIW8_ALIAT</name>
<feature type="transmembrane region" description="Helical" evidence="7">
    <location>
        <begin position="12"/>
        <end position="34"/>
    </location>
</feature>
<evidence type="ECO:0000256" key="7">
    <source>
        <dbReference type="RuleBase" id="RU363032"/>
    </source>
</evidence>
<keyword evidence="3" id="KW-1003">Cell membrane</keyword>
<feature type="domain" description="ABC transmembrane type-1" evidence="8">
    <location>
        <begin position="75"/>
        <end position="266"/>
    </location>
</feature>
<feature type="transmembrane region" description="Helical" evidence="7">
    <location>
        <begin position="245"/>
        <end position="263"/>
    </location>
</feature>
<feature type="transmembrane region" description="Helical" evidence="7">
    <location>
        <begin position="110"/>
        <end position="131"/>
    </location>
</feature>
<dbReference type="AlphaFoldDB" id="F8IIW8"/>
<accession>F8IIW8</accession>
<evidence type="ECO:0000256" key="3">
    <source>
        <dbReference type="ARBA" id="ARBA00022475"/>
    </source>
</evidence>
<proteinExistence type="inferred from homology"/>
<dbReference type="PANTHER" id="PTHR43744:SF6">
    <property type="entry name" value="ABC TRANSPORTER PERMEASE PROTEIN YESQ-RELATED"/>
    <property type="match status" value="1"/>
</dbReference>
<dbReference type="CDD" id="cd06261">
    <property type="entry name" value="TM_PBP2"/>
    <property type="match status" value="1"/>
</dbReference>
<keyword evidence="5 7" id="KW-1133">Transmembrane helix</keyword>
<evidence type="ECO:0000259" key="8">
    <source>
        <dbReference type="PROSITE" id="PS50928"/>
    </source>
</evidence>
<dbReference type="KEGG" id="aad:TC41_2749"/>
<sequence>MTGTIRTRRGIVLAHAVLVVIGFFLIYPVLWMVFGSFKPTNEIFSSASFWPKHWTLANYPQGWNAIPGLPFGTFILHSLLVSCLVSLGTVISSAIVAFGFARFTFRGKSILFGIMMITMMLPTQVTLIPQYAMFHYLGWINTYYPLIVPAFFGSPFFIFLIVQFIRGLPKELDEAAKIDGCNAFTLFVRVILPLIVPALITTAIFSFIWCWDDFFSQLIYLNSAQKFTVPLGLESLANAVAQEEWGPLFAMSTVSLIPLFLIFSSCRSTSSAASPPRACADDRERR</sequence>
<dbReference type="STRING" id="1048834.TC41_2749"/>
<comment type="similarity">
    <text evidence="7">Belongs to the binding-protein-dependent transport system permease family.</text>
</comment>